<dbReference type="Pfam" id="PF07883">
    <property type="entry name" value="Cupin_2"/>
    <property type="match status" value="1"/>
</dbReference>
<keyword evidence="3" id="KW-1185">Reference proteome</keyword>
<dbReference type="SUPFAM" id="SSF51182">
    <property type="entry name" value="RmlC-like cupins"/>
    <property type="match status" value="1"/>
</dbReference>
<reference evidence="2" key="2">
    <citation type="submission" date="2023-02" db="EMBL/GenBank/DDBJ databases">
        <title>'Rhodoalgimonas zhirmunskyi' gen. nov., isolated from a red alga.</title>
        <authorList>
            <person name="Nedashkovskaya O.I."/>
            <person name="Otstavnykh N.Y."/>
            <person name="Bystritskaya E.P."/>
            <person name="Balabanova L.A."/>
            <person name="Isaeva M.P."/>
        </authorList>
    </citation>
    <scope>NUCLEOTIDE SEQUENCE</scope>
    <source>
        <strain evidence="2">KCTC 52189</strain>
    </source>
</reference>
<comment type="caution">
    <text evidence="2">The sequence shown here is derived from an EMBL/GenBank/DDBJ whole genome shotgun (WGS) entry which is preliminary data.</text>
</comment>
<dbReference type="Gene3D" id="2.60.120.10">
    <property type="entry name" value="Jelly Rolls"/>
    <property type="match status" value="1"/>
</dbReference>
<dbReference type="InterPro" id="IPR011051">
    <property type="entry name" value="RmlC_Cupin_sf"/>
</dbReference>
<organism evidence="2 3">
    <name type="scientific">Marimonas arenosa</name>
    <dbReference type="NCBI Taxonomy" id="1795305"/>
    <lineage>
        <taxon>Bacteria</taxon>
        <taxon>Pseudomonadati</taxon>
        <taxon>Pseudomonadota</taxon>
        <taxon>Alphaproteobacteria</taxon>
        <taxon>Rhodobacterales</taxon>
        <taxon>Paracoccaceae</taxon>
        <taxon>Marimonas</taxon>
    </lineage>
</organism>
<proteinExistence type="predicted"/>
<dbReference type="RefSeq" id="WP_306737331.1">
    <property type="nucleotide sequence ID" value="NZ_JANHAX010000007.1"/>
</dbReference>
<evidence type="ECO:0000259" key="1">
    <source>
        <dbReference type="Pfam" id="PF07883"/>
    </source>
</evidence>
<protein>
    <submittedName>
        <fullName evidence="2">Cupin domain-containing protein</fullName>
    </submittedName>
</protein>
<feature type="domain" description="Cupin type-2" evidence="1">
    <location>
        <begin position="40"/>
        <end position="106"/>
    </location>
</feature>
<gene>
    <name evidence="2" type="ORF">NO357_19145</name>
</gene>
<dbReference type="AlphaFoldDB" id="A0AAE3WI96"/>
<dbReference type="InterPro" id="IPR052535">
    <property type="entry name" value="Bacilysin_H2HPP_isomerase"/>
</dbReference>
<evidence type="ECO:0000313" key="2">
    <source>
        <dbReference type="EMBL" id="MDQ2092023.1"/>
    </source>
</evidence>
<reference evidence="2" key="1">
    <citation type="submission" date="2022-07" db="EMBL/GenBank/DDBJ databases">
        <authorList>
            <person name="Otstavnykh N."/>
            <person name="Isaeva M."/>
            <person name="Bystritskaya E."/>
        </authorList>
    </citation>
    <scope>NUCLEOTIDE SEQUENCE</scope>
    <source>
        <strain evidence="2">KCTC 52189</strain>
    </source>
</reference>
<accession>A0AAE3WI96</accession>
<sequence length="124" mass="13372">MDDSDRVLFHVDDPSGGIARKLAEGLTTTIFPGEHAMISVVRIAPGAEGQRHSHPEEQWGLLLQGSATRYQGDHSFELCPGNIWRTPPGVEHTIKAGPDGAVVIDVFAPIREAYLKPGEGFGES</sequence>
<dbReference type="PANTHER" id="PTHR40112:SF1">
    <property type="entry name" value="H2HPP ISOMERASE"/>
    <property type="match status" value="1"/>
</dbReference>
<dbReference type="PANTHER" id="PTHR40112">
    <property type="entry name" value="H2HPP ISOMERASE"/>
    <property type="match status" value="1"/>
</dbReference>
<dbReference type="EMBL" id="JANHAX010000007">
    <property type="protein sequence ID" value="MDQ2092023.1"/>
    <property type="molecule type" value="Genomic_DNA"/>
</dbReference>
<evidence type="ECO:0000313" key="3">
    <source>
        <dbReference type="Proteomes" id="UP001226762"/>
    </source>
</evidence>
<dbReference type="InterPro" id="IPR014710">
    <property type="entry name" value="RmlC-like_jellyroll"/>
</dbReference>
<name>A0AAE3WI96_9RHOB</name>
<dbReference type="InterPro" id="IPR013096">
    <property type="entry name" value="Cupin_2"/>
</dbReference>
<dbReference type="Proteomes" id="UP001226762">
    <property type="component" value="Unassembled WGS sequence"/>
</dbReference>